<dbReference type="GO" id="GO:0000981">
    <property type="term" value="F:DNA-binding transcription factor activity, RNA polymerase II-specific"/>
    <property type="evidence" value="ECO:0007669"/>
    <property type="project" value="UniProtKB-UniRule"/>
</dbReference>
<dbReference type="OMA" id="THHHADE"/>
<reference evidence="12" key="1">
    <citation type="submission" date="2025-08" db="UniProtKB">
        <authorList>
            <consortium name="RefSeq"/>
        </authorList>
    </citation>
    <scope>IDENTIFICATION</scope>
</reference>
<proteinExistence type="inferred from homology"/>
<evidence type="ECO:0000256" key="3">
    <source>
        <dbReference type="ARBA" id="ARBA00023125"/>
    </source>
</evidence>
<dbReference type="InterPro" id="IPR045224">
    <property type="entry name" value="HDZip_class_I_plant"/>
</dbReference>
<accession>A0A1U7ZA12</accession>
<keyword evidence="3 8" id="KW-0238">DNA-binding</keyword>
<dbReference type="CDD" id="cd00086">
    <property type="entry name" value="homeodomain"/>
    <property type="match status" value="1"/>
</dbReference>
<keyword evidence="11" id="KW-1185">Reference proteome</keyword>
<dbReference type="InterPro" id="IPR000047">
    <property type="entry name" value="HTH_motif"/>
</dbReference>
<evidence type="ECO:0000256" key="5">
    <source>
        <dbReference type="ARBA" id="ARBA00023163"/>
    </source>
</evidence>
<feature type="DNA-binding region" description="Homeobox" evidence="8">
    <location>
        <begin position="61"/>
        <end position="120"/>
    </location>
</feature>
<comment type="subcellular location">
    <subcellularLocation>
        <location evidence="1 8 9">Nucleus</location>
    </subcellularLocation>
</comment>
<dbReference type="RefSeq" id="XP_010247931.1">
    <property type="nucleotide sequence ID" value="XM_010249629.2"/>
</dbReference>
<evidence type="ECO:0000256" key="9">
    <source>
        <dbReference type="RuleBase" id="RU000682"/>
    </source>
</evidence>
<comment type="function">
    <text evidence="10">Transcription factor.</text>
</comment>
<comment type="similarity">
    <text evidence="7 10">Belongs to the HD-ZIP homeobox family. Class I subfamily.</text>
</comment>
<keyword evidence="4 8" id="KW-0371">Homeobox</keyword>
<dbReference type="KEGG" id="nnu:104590868"/>
<dbReference type="GO" id="GO:0042802">
    <property type="term" value="F:identical protein binding"/>
    <property type="evidence" value="ECO:0007669"/>
    <property type="project" value="UniProtKB-ARBA"/>
</dbReference>
<dbReference type="InterPro" id="IPR003106">
    <property type="entry name" value="Leu_zip_homeo"/>
</dbReference>
<dbReference type="FunFam" id="1.10.10.60:FF:000159">
    <property type="entry name" value="Homeobox-leucine zipper protein HAT5"/>
    <property type="match status" value="1"/>
</dbReference>
<protein>
    <recommendedName>
        <fullName evidence="10">Homeobox-leucine zipper protein</fullName>
    </recommendedName>
    <alternativeName>
        <fullName evidence="10">HD-ZIP protein</fullName>
    </alternativeName>
    <alternativeName>
        <fullName evidence="10">Homeodomain transcription factor</fullName>
    </alternativeName>
</protein>
<dbReference type="InterPro" id="IPR001356">
    <property type="entry name" value="HD"/>
</dbReference>
<dbReference type="PANTHER" id="PTHR24326">
    <property type="entry name" value="HOMEOBOX-LEUCINE ZIPPER PROTEIN"/>
    <property type="match status" value="1"/>
</dbReference>
<dbReference type="SUPFAM" id="SSF46689">
    <property type="entry name" value="Homeodomain-like"/>
    <property type="match status" value="1"/>
</dbReference>
<dbReference type="PROSITE" id="PS50071">
    <property type="entry name" value="HOMEOBOX_2"/>
    <property type="match status" value="1"/>
</dbReference>
<evidence type="ECO:0000313" key="11">
    <source>
        <dbReference type="Proteomes" id="UP000189703"/>
    </source>
</evidence>
<evidence type="ECO:0000256" key="10">
    <source>
        <dbReference type="RuleBase" id="RU369038"/>
    </source>
</evidence>
<dbReference type="Proteomes" id="UP000189703">
    <property type="component" value="Unplaced"/>
</dbReference>
<dbReference type="InterPro" id="IPR009057">
    <property type="entry name" value="Homeodomain-like_sf"/>
</dbReference>
<organism evidence="11 12">
    <name type="scientific">Nelumbo nucifera</name>
    <name type="common">Sacred lotus</name>
    <dbReference type="NCBI Taxonomy" id="4432"/>
    <lineage>
        <taxon>Eukaryota</taxon>
        <taxon>Viridiplantae</taxon>
        <taxon>Streptophyta</taxon>
        <taxon>Embryophyta</taxon>
        <taxon>Tracheophyta</taxon>
        <taxon>Spermatophyta</taxon>
        <taxon>Magnoliopsida</taxon>
        <taxon>Proteales</taxon>
        <taxon>Nelumbonaceae</taxon>
        <taxon>Nelumbo</taxon>
    </lineage>
</organism>
<evidence type="ECO:0000256" key="2">
    <source>
        <dbReference type="ARBA" id="ARBA00023015"/>
    </source>
</evidence>
<gene>
    <name evidence="12" type="primary">LOC104590868</name>
</gene>
<keyword evidence="5 10" id="KW-0804">Transcription</keyword>
<evidence type="ECO:0000313" key="12">
    <source>
        <dbReference type="RefSeq" id="XP_010247931.1"/>
    </source>
</evidence>
<keyword evidence="6 8" id="KW-0539">Nucleus</keyword>
<sequence length="282" mass="31681">MDSGRLFFDTSSHGNMLLLGNANPLFRGMRSVLNMEENPKRRPFFTLADDLIDEEFYDEQLPEKKRRLTPEQVNLLEKSFEAENKLEPERKTQLAKKLGLQPRQVAVWFQNRRARWKTKQLERDYDVLKSSYDSLLSEYDSIVKENENLKSEVVSLTDKLQAKEAAEGTMMVGQKADPPLPVTADGEAVVLVTVKVEDRLSSGSGSGGSAVVDEDGLQLVDSGDSYFPADDDYRGCMGPVDGMQSEEDDGSDDNQSYFSDVLAAAEQQHHEAGEALSWWVWS</sequence>
<dbReference type="Pfam" id="PF02183">
    <property type="entry name" value="HALZ"/>
    <property type="match status" value="1"/>
</dbReference>
<dbReference type="SMR" id="A0A1U7ZA12"/>
<dbReference type="Gene3D" id="1.10.10.60">
    <property type="entry name" value="Homeodomain-like"/>
    <property type="match status" value="1"/>
</dbReference>
<evidence type="ECO:0000256" key="6">
    <source>
        <dbReference type="ARBA" id="ARBA00023242"/>
    </source>
</evidence>
<dbReference type="Pfam" id="PF00046">
    <property type="entry name" value="Homeodomain"/>
    <property type="match status" value="1"/>
</dbReference>
<dbReference type="GO" id="GO:0045893">
    <property type="term" value="P:positive regulation of DNA-templated transcription"/>
    <property type="evidence" value="ECO:0000318"/>
    <property type="project" value="GO_Central"/>
</dbReference>
<dbReference type="FunCoup" id="A0A1U7ZA12">
    <property type="interactions" value="7"/>
</dbReference>
<dbReference type="GeneID" id="104590868"/>
<dbReference type="SMART" id="SM00389">
    <property type="entry name" value="HOX"/>
    <property type="match status" value="1"/>
</dbReference>
<dbReference type="AlphaFoldDB" id="A0A1U7ZA12"/>
<dbReference type="OrthoDB" id="6159439at2759"/>
<dbReference type="InterPro" id="IPR017970">
    <property type="entry name" value="Homeobox_CS"/>
</dbReference>
<dbReference type="eggNOG" id="KOG0483">
    <property type="taxonomic scope" value="Eukaryota"/>
</dbReference>
<evidence type="ECO:0000256" key="1">
    <source>
        <dbReference type="ARBA" id="ARBA00004123"/>
    </source>
</evidence>
<dbReference type="PANTHER" id="PTHR24326:SF497">
    <property type="entry name" value="HOMEOBOX-LEUCINE ZIPPER PROTEIN HAT5"/>
    <property type="match status" value="1"/>
</dbReference>
<dbReference type="GO" id="GO:0043565">
    <property type="term" value="F:sequence-specific DNA binding"/>
    <property type="evidence" value="ECO:0000318"/>
    <property type="project" value="GO_Central"/>
</dbReference>
<keyword evidence="2 10" id="KW-0805">Transcription regulation</keyword>
<evidence type="ECO:0000256" key="8">
    <source>
        <dbReference type="PROSITE-ProRule" id="PRU00108"/>
    </source>
</evidence>
<dbReference type="GO" id="GO:0005634">
    <property type="term" value="C:nucleus"/>
    <property type="evidence" value="ECO:0000318"/>
    <property type="project" value="GO_Central"/>
</dbReference>
<dbReference type="PRINTS" id="PR00031">
    <property type="entry name" value="HTHREPRESSR"/>
</dbReference>
<dbReference type="PROSITE" id="PS00027">
    <property type="entry name" value="HOMEOBOX_1"/>
    <property type="match status" value="1"/>
</dbReference>
<name>A0A1U7ZA12_NELNU</name>
<evidence type="ECO:0000256" key="7">
    <source>
        <dbReference type="ARBA" id="ARBA00025748"/>
    </source>
</evidence>
<evidence type="ECO:0000256" key="4">
    <source>
        <dbReference type="ARBA" id="ARBA00023155"/>
    </source>
</evidence>